<dbReference type="PANTHER" id="PTHR30329:SF21">
    <property type="entry name" value="LIPOPROTEIN YIAD-RELATED"/>
    <property type="match status" value="1"/>
</dbReference>
<dbReference type="SUPFAM" id="SSF103088">
    <property type="entry name" value="OmpA-like"/>
    <property type="match status" value="1"/>
</dbReference>
<reference evidence="8" key="1">
    <citation type="journal article" date="2019" name="Int. J. Syst. Evol. Microbiol.">
        <title>The Global Catalogue of Microorganisms (GCM) 10K type strain sequencing project: providing services to taxonomists for standard genome sequencing and annotation.</title>
        <authorList>
            <consortium name="The Broad Institute Genomics Platform"/>
            <consortium name="The Broad Institute Genome Sequencing Center for Infectious Disease"/>
            <person name="Wu L."/>
            <person name="Ma J."/>
        </authorList>
    </citation>
    <scope>NUCLEOTIDE SEQUENCE [LARGE SCALE GENOMIC DNA]</scope>
    <source>
        <strain evidence="8">JCM 15900</strain>
    </source>
</reference>
<name>A0ABP5IAB7_9MICO</name>
<dbReference type="PRINTS" id="PR01021">
    <property type="entry name" value="OMPADOMAIN"/>
</dbReference>
<evidence type="ECO:0000259" key="6">
    <source>
        <dbReference type="PROSITE" id="PS51123"/>
    </source>
</evidence>
<organism evidence="7 8">
    <name type="scientific">Brevibacterium salitolerans</name>
    <dbReference type="NCBI Taxonomy" id="1403566"/>
    <lineage>
        <taxon>Bacteria</taxon>
        <taxon>Bacillati</taxon>
        <taxon>Actinomycetota</taxon>
        <taxon>Actinomycetes</taxon>
        <taxon>Micrococcales</taxon>
        <taxon>Brevibacteriaceae</taxon>
        <taxon>Brevibacterium</taxon>
    </lineage>
</organism>
<comment type="subcellular location">
    <subcellularLocation>
        <location evidence="1">Cell outer membrane</location>
    </subcellularLocation>
</comment>
<dbReference type="Pfam" id="PF00691">
    <property type="entry name" value="OmpA"/>
    <property type="match status" value="1"/>
</dbReference>
<dbReference type="EMBL" id="BAAAPZ010000004">
    <property type="protein sequence ID" value="GAA2094399.1"/>
    <property type="molecule type" value="Genomic_DNA"/>
</dbReference>
<dbReference type="InterPro" id="IPR050330">
    <property type="entry name" value="Bact_OuterMem_StrucFunc"/>
</dbReference>
<gene>
    <name evidence="7" type="ORF">GCM10009823_13390</name>
</gene>
<keyword evidence="3" id="KW-0998">Cell outer membrane</keyword>
<protein>
    <recommendedName>
        <fullName evidence="6">OmpA-like domain-containing protein</fullName>
    </recommendedName>
</protein>
<accession>A0ABP5IAB7</accession>
<dbReference type="InterPro" id="IPR036737">
    <property type="entry name" value="OmpA-like_sf"/>
</dbReference>
<feature type="region of interest" description="Disordered" evidence="5">
    <location>
        <begin position="66"/>
        <end position="94"/>
    </location>
</feature>
<evidence type="ECO:0000256" key="4">
    <source>
        <dbReference type="PROSITE-ProRule" id="PRU00473"/>
    </source>
</evidence>
<dbReference type="PROSITE" id="PS51123">
    <property type="entry name" value="OMPA_2"/>
    <property type="match status" value="1"/>
</dbReference>
<dbReference type="PANTHER" id="PTHR30329">
    <property type="entry name" value="STATOR ELEMENT OF FLAGELLAR MOTOR COMPLEX"/>
    <property type="match status" value="1"/>
</dbReference>
<evidence type="ECO:0000313" key="8">
    <source>
        <dbReference type="Proteomes" id="UP001500984"/>
    </source>
</evidence>
<dbReference type="Proteomes" id="UP001500984">
    <property type="component" value="Unassembled WGS sequence"/>
</dbReference>
<evidence type="ECO:0000256" key="3">
    <source>
        <dbReference type="ARBA" id="ARBA00023237"/>
    </source>
</evidence>
<feature type="region of interest" description="Disordered" evidence="5">
    <location>
        <begin position="113"/>
        <end position="136"/>
    </location>
</feature>
<comment type="caution">
    <text evidence="7">The sequence shown here is derived from an EMBL/GenBank/DDBJ whole genome shotgun (WGS) entry which is preliminary data.</text>
</comment>
<dbReference type="CDD" id="cd07185">
    <property type="entry name" value="OmpA_C-like"/>
    <property type="match status" value="1"/>
</dbReference>
<proteinExistence type="predicted"/>
<evidence type="ECO:0000256" key="5">
    <source>
        <dbReference type="SAM" id="MobiDB-lite"/>
    </source>
</evidence>
<sequence>MTRTRCLLSPPPVGDFPPLEELAPHDSCGTVLTFEDGVLFDFDKDAVRPDAQDTLDTVAQVLEAAQIPEAEISGHTDSKGGDDYNQDLSERRARSVMTALQDGGVTSTLTAVGFGETQPVAPNEVDGQDNPAGRQLNRRVEIFIPSF</sequence>
<dbReference type="InterPro" id="IPR006664">
    <property type="entry name" value="OMP_bac"/>
</dbReference>
<keyword evidence="2 4" id="KW-0472">Membrane</keyword>
<dbReference type="Gene3D" id="3.30.1330.60">
    <property type="entry name" value="OmpA-like domain"/>
    <property type="match status" value="1"/>
</dbReference>
<dbReference type="InterPro" id="IPR006665">
    <property type="entry name" value="OmpA-like"/>
</dbReference>
<evidence type="ECO:0000256" key="1">
    <source>
        <dbReference type="ARBA" id="ARBA00004442"/>
    </source>
</evidence>
<keyword evidence="8" id="KW-1185">Reference proteome</keyword>
<evidence type="ECO:0000256" key="2">
    <source>
        <dbReference type="ARBA" id="ARBA00023136"/>
    </source>
</evidence>
<feature type="compositionally biased region" description="Basic and acidic residues" evidence="5">
    <location>
        <begin position="72"/>
        <end position="93"/>
    </location>
</feature>
<feature type="domain" description="OmpA-like" evidence="6">
    <location>
        <begin position="27"/>
        <end position="147"/>
    </location>
</feature>
<evidence type="ECO:0000313" key="7">
    <source>
        <dbReference type="EMBL" id="GAA2094399.1"/>
    </source>
</evidence>